<keyword evidence="3" id="KW-1185">Reference proteome</keyword>
<dbReference type="InterPro" id="IPR013431">
    <property type="entry name" value="Delta_60_rpt"/>
</dbReference>
<evidence type="ECO:0000313" key="3">
    <source>
        <dbReference type="Proteomes" id="UP000612808"/>
    </source>
</evidence>
<dbReference type="SUPFAM" id="SSF82171">
    <property type="entry name" value="DPP6 N-terminal domain-like"/>
    <property type="match status" value="1"/>
</dbReference>
<protein>
    <recommendedName>
        <fullName evidence="4">PKD domain-containing protein</fullName>
    </recommendedName>
</protein>
<accession>A0A8J3IZ94</accession>
<feature type="signal peptide" evidence="1">
    <location>
        <begin position="1"/>
        <end position="28"/>
    </location>
</feature>
<dbReference type="AlphaFoldDB" id="A0A8J3IZ94"/>
<evidence type="ECO:0008006" key="4">
    <source>
        <dbReference type="Google" id="ProtNLM"/>
    </source>
</evidence>
<organism evidence="2 3">
    <name type="scientific">Actinocatenispora rupis</name>
    <dbReference type="NCBI Taxonomy" id="519421"/>
    <lineage>
        <taxon>Bacteria</taxon>
        <taxon>Bacillati</taxon>
        <taxon>Actinomycetota</taxon>
        <taxon>Actinomycetes</taxon>
        <taxon>Micromonosporales</taxon>
        <taxon>Micromonosporaceae</taxon>
        <taxon>Actinocatenispora</taxon>
    </lineage>
</organism>
<feature type="chain" id="PRO_5035252059" description="PKD domain-containing protein" evidence="1">
    <location>
        <begin position="29"/>
        <end position="426"/>
    </location>
</feature>
<proteinExistence type="predicted"/>
<dbReference type="RefSeq" id="WP_203657337.1">
    <property type="nucleotide sequence ID" value="NZ_BAAAZM010000006.1"/>
</dbReference>
<sequence length="426" mass="43010">MRRRCLVLLAAVLATVLAVVFTATPAAATGAQPRVVSDRPASWTPHVLDGTVYAIAVVGTEVVVGGDFTRVATADRSTTLSRHGLFAFRLGTGEISSSFTPTPDGTVRALAAGPDNTVYAGGDFSTVGGAGHRGIAQLAVPSGTPIAAFTSPGVDGGDVTAVAVHGSALYVGGSFTGVDGTARPALAKLSGTSGALDTNFNAGLAQQRSGRLRLEKLAITNDGATLAAAGTFTRAGGADRNQLALLSAASGAARNWYTTAYVPDCHAGYNTYLRGVDFAPDGSYLVVVTTGHQAGDKAMCNSAARFDTGGTGAHDAVWVNRTGGNSLFAVAVTGAAVYVGGHEQWLDNPHGDKSAGPGAVSRPGIGAIDPTTGKALAWNPTRSRGVGVQSMVTYPAGSGYPGGLLVGSDTDQLGHEYHGRIGAFPL</sequence>
<reference evidence="2" key="1">
    <citation type="submission" date="2021-01" db="EMBL/GenBank/DDBJ databases">
        <title>Whole genome shotgun sequence of Actinocatenispora rupis NBRC 107355.</title>
        <authorList>
            <person name="Komaki H."/>
            <person name="Tamura T."/>
        </authorList>
    </citation>
    <scope>NUCLEOTIDE SEQUENCE</scope>
    <source>
        <strain evidence="2">NBRC 107355</strain>
    </source>
</reference>
<gene>
    <name evidence="2" type="ORF">Aru02nite_22220</name>
</gene>
<comment type="caution">
    <text evidence="2">The sequence shown here is derived from an EMBL/GenBank/DDBJ whole genome shotgun (WGS) entry which is preliminary data.</text>
</comment>
<dbReference type="Proteomes" id="UP000612808">
    <property type="component" value="Unassembled WGS sequence"/>
</dbReference>
<name>A0A8J3IZ94_9ACTN</name>
<dbReference type="EMBL" id="BOMB01000012">
    <property type="protein sequence ID" value="GID11333.1"/>
    <property type="molecule type" value="Genomic_DNA"/>
</dbReference>
<evidence type="ECO:0000256" key="1">
    <source>
        <dbReference type="SAM" id="SignalP"/>
    </source>
</evidence>
<keyword evidence="1" id="KW-0732">Signal</keyword>
<evidence type="ECO:0000313" key="2">
    <source>
        <dbReference type="EMBL" id="GID11333.1"/>
    </source>
</evidence>
<dbReference type="Gene3D" id="2.80.10.50">
    <property type="match status" value="1"/>
</dbReference>
<dbReference type="Pfam" id="PF17164">
    <property type="entry name" value="DUF5122"/>
    <property type="match status" value="2"/>
</dbReference>